<dbReference type="EMBL" id="PCXE01000012">
    <property type="protein sequence ID" value="PIR26834.1"/>
    <property type="molecule type" value="Genomic_DNA"/>
</dbReference>
<evidence type="ECO:0000313" key="2">
    <source>
        <dbReference type="EMBL" id="PIR26834.1"/>
    </source>
</evidence>
<evidence type="ECO:0000256" key="1">
    <source>
        <dbReference type="SAM" id="Phobius"/>
    </source>
</evidence>
<dbReference type="Pfam" id="PF19528">
    <property type="entry name" value="DUF6056"/>
    <property type="match status" value="1"/>
</dbReference>
<feature type="transmembrane region" description="Helical" evidence="1">
    <location>
        <begin position="226"/>
        <end position="246"/>
    </location>
</feature>
<feature type="transmembrane region" description="Helical" evidence="1">
    <location>
        <begin position="97"/>
        <end position="130"/>
    </location>
</feature>
<feature type="transmembrane region" description="Helical" evidence="1">
    <location>
        <begin position="6"/>
        <end position="26"/>
    </location>
</feature>
<feature type="transmembrane region" description="Helical" evidence="1">
    <location>
        <begin position="63"/>
        <end position="85"/>
    </location>
</feature>
<accession>A0A2H0PYP3</accession>
<evidence type="ECO:0000313" key="3">
    <source>
        <dbReference type="Proteomes" id="UP000236846"/>
    </source>
</evidence>
<comment type="caution">
    <text evidence="2">The sequence shown here is derived from an EMBL/GenBank/DDBJ whole genome shotgun (WGS) entry which is preliminary data.</text>
</comment>
<dbReference type="InterPro" id="IPR045691">
    <property type="entry name" value="DUF6056"/>
</dbReference>
<proteinExistence type="predicted"/>
<reference evidence="2 3" key="1">
    <citation type="submission" date="2017-09" db="EMBL/GenBank/DDBJ databases">
        <title>Depth-based differentiation of microbial function through sediment-hosted aquifers and enrichment of novel symbionts in the deep terrestrial subsurface.</title>
        <authorList>
            <person name="Probst A.J."/>
            <person name="Ladd B."/>
            <person name="Jarett J.K."/>
            <person name="Geller-Mcgrath D.E."/>
            <person name="Sieber C.M."/>
            <person name="Emerson J.B."/>
            <person name="Anantharaman K."/>
            <person name="Thomas B.C."/>
            <person name="Malmstrom R."/>
            <person name="Stieglmeier M."/>
            <person name="Klingl A."/>
            <person name="Woyke T."/>
            <person name="Ryan C.M."/>
            <person name="Banfield J.F."/>
        </authorList>
    </citation>
    <scope>NUCLEOTIDE SEQUENCE [LARGE SCALE GENOMIC DNA]</scope>
    <source>
        <strain evidence="2">CG11_big_fil_rev_8_21_14_0_20_43_10</strain>
    </source>
</reference>
<name>A0A2H0PYP3_9BACT</name>
<keyword evidence="1" id="KW-0472">Membrane</keyword>
<feature type="transmembrane region" description="Helical" evidence="1">
    <location>
        <begin position="33"/>
        <end position="51"/>
    </location>
</feature>
<evidence type="ECO:0008006" key="4">
    <source>
        <dbReference type="Google" id="ProtNLM"/>
    </source>
</evidence>
<feature type="transmembrane region" description="Helical" evidence="1">
    <location>
        <begin position="197"/>
        <end position="214"/>
    </location>
</feature>
<organism evidence="2 3">
    <name type="scientific">Candidatus Brennerbacteria bacterium CG11_big_fil_rev_8_21_14_0_20_43_10</name>
    <dbReference type="NCBI Taxonomy" id="1974523"/>
    <lineage>
        <taxon>Bacteria</taxon>
        <taxon>Candidatus Brenneribacteriota</taxon>
    </lineage>
</organism>
<keyword evidence="1" id="KW-1133">Transmembrane helix</keyword>
<protein>
    <recommendedName>
        <fullName evidence="4">Glycosyltransferase RgtA/B/C/D-like domain-containing protein</fullName>
    </recommendedName>
</protein>
<gene>
    <name evidence="2" type="ORF">COV41_00625</name>
</gene>
<feature type="transmembrane region" description="Helical" evidence="1">
    <location>
        <begin position="298"/>
        <end position="316"/>
    </location>
</feature>
<feature type="transmembrane region" description="Helical" evidence="1">
    <location>
        <begin position="173"/>
        <end position="191"/>
    </location>
</feature>
<keyword evidence="1" id="KW-0812">Transmembrane</keyword>
<feature type="transmembrane region" description="Helical" evidence="1">
    <location>
        <begin position="258"/>
        <end position="277"/>
    </location>
</feature>
<dbReference type="Proteomes" id="UP000236846">
    <property type="component" value="Unassembled WGS sequence"/>
</dbReference>
<sequence>MNLATIVQISPLLIFAMLIGSFFYFIHALAGKSLGLTEKSVLVLAIFVSYIANCPSPPEGIYWLTGTVTYQVGGCLLLLFLGSIAKYVRAMSRRERLWLALLLLVLTVVAAGVNEILMSVLAMIFVCASVYVFRSSGAKHRSFFVCLAIAAAVSFFIAITAPGNWVRANSFQHYGLLRTVFMAFYSAAIAMAKWLNAPLLFSSIFVLPVGMCIIRGMNIRKHYHPILIFSLVFLVISICFVPSLWATGTNPPLRAQNFIYLLFVISWFVFVVLFVDYGAHTYNLDAGHIVQFRSMKSVSLMLSIVFLFALCGSRNVQTAWKDWVNGSARAYNQELMERSFVIQESKARGVEDVRVPQLTYIPYTIFFSDIQNNAADWQNVCYAEYAKIHSIYTE</sequence>
<feature type="transmembrane region" description="Helical" evidence="1">
    <location>
        <begin position="142"/>
        <end position="161"/>
    </location>
</feature>
<dbReference type="AlphaFoldDB" id="A0A2H0PYP3"/>